<gene>
    <name evidence="3" type="ORF">SAMN05518684_105131</name>
</gene>
<keyword evidence="2" id="KW-1133">Transmembrane helix</keyword>
<feature type="transmembrane region" description="Helical" evidence="2">
    <location>
        <begin position="109"/>
        <end position="132"/>
    </location>
</feature>
<evidence type="ECO:0000256" key="1">
    <source>
        <dbReference type="SAM" id="MobiDB-lite"/>
    </source>
</evidence>
<evidence type="ECO:0008006" key="5">
    <source>
        <dbReference type="Google" id="ProtNLM"/>
    </source>
</evidence>
<reference evidence="4" key="1">
    <citation type="submission" date="2016-10" db="EMBL/GenBank/DDBJ databases">
        <authorList>
            <person name="Varghese N."/>
            <person name="Submissions S."/>
        </authorList>
    </citation>
    <scope>NUCLEOTIDE SEQUENCE [LARGE SCALE GENOMIC DNA]</scope>
    <source>
        <strain evidence="4">S9</strain>
    </source>
</reference>
<protein>
    <recommendedName>
        <fullName evidence="5">SPOR domain-containing protein</fullName>
    </recommendedName>
</protein>
<organism evidence="3 4">
    <name type="scientific">Salipaludibacillus aurantiacus</name>
    <dbReference type="NCBI Taxonomy" id="1601833"/>
    <lineage>
        <taxon>Bacteria</taxon>
        <taxon>Bacillati</taxon>
        <taxon>Bacillota</taxon>
        <taxon>Bacilli</taxon>
        <taxon>Bacillales</taxon>
        <taxon>Bacillaceae</taxon>
    </lineage>
</organism>
<dbReference type="STRING" id="1601833.SAMN05518684_105131"/>
<sequence>MTKKREVLVRLDGKYKKVEKRINFNETAAAKDSGKVQQKYAPLLSARQSDEKETKKIVNLQKKRQFLEDTQQPFWDDGKSHQSPKLPPSQRKKKKPSWNRFSFSFLKNIVFLSVTAAVLVGSAFGLMLLSLLSGNDTSAESEQGVLQSIGQPAETAVRAENDLKTFPAFDLQLVQGGAFSTQEKGQEMAGVIKAKGFPSVIMEDNGTYFLFLGIASGKESAEVIGSHLEAHNQDTYIKPYAFKTSEAEVEDSVYSVLSAGVQWMELAARMSVKNMEGQVPADQDVTAFFQSGAVWKQSHEALSTNNSDVEELLQQWLDLTEPVMEVYSAGTFSDAFAWEIQDSLLKGMIIYDKLIREIENNNDIDHT</sequence>
<keyword evidence="4" id="KW-1185">Reference proteome</keyword>
<evidence type="ECO:0000313" key="3">
    <source>
        <dbReference type="EMBL" id="SER92404.1"/>
    </source>
</evidence>
<dbReference type="OrthoDB" id="2964557at2"/>
<keyword evidence="2" id="KW-0812">Transmembrane</keyword>
<dbReference type="SUPFAM" id="SSF110997">
    <property type="entry name" value="Sporulation related repeat"/>
    <property type="match status" value="1"/>
</dbReference>
<dbReference type="InterPro" id="IPR036680">
    <property type="entry name" value="SPOR-like_sf"/>
</dbReference>
<accession>A0A1H9T603</accession>
<evidence type="ECO:0000313" key="4">
    <source>
        <dbReference type="Proteomes" id="UP000198571"/>
    </source>
</evidence>
<evidence type="ECO:0000256" key="2">
    <source>
        <dbReference type="SAM" id="Phobius"/>
    </source>
</evidence>
<keyword evidence="2" id="KW-0472">Membrane</keyword>
<dbReference type="Gene3D" id="3.30.70.1070">
    <property type="entry name" value="Sporulation related repeat"/>
    <property type="match status" value="1"/>
</dbReference>
<dbReference type="GO" id="GO:0042834">
    <property type="term" value="F:peptidoglycan binding"/>
    <property type="evidence" value="ECO:0007669"/>
    <property type="project" value="InterPro"/>
</dbReference>
<dbReference type="AlphaFoldDB" id="A0A1H9T603"/>
<dbReference type="RefSeq" id="WP_093049808.1">
    <property type="nucleotide sequence ID" value="NZ_FOGT01000005.1"/>
</dbReference>
<feature type="region of interest" description="Disordered" evidence="1">
    <location>
        <begin position="71"/>
        <end position="95"/>
    </location>
</feature>
<dbReference type="Proteomes" id="UP000198571">
    <property type="component" value="Unassembled WGS sequence"/>
</dbReference>
<dbReference type="EMBL" id="FOGT01000005">
    <property type="protein sequence ID" value="SER92404.1"/>
    <property type="molecule type" value="Genomic_DNA"/>
</dbReference>
<proteinExistence type="predicted"/>
<name>A0A1H9T603_9BACI</name>